<feature type="compositionally biased region" description="Low complexity" evidence="8">
    <location>
        <begin position="35"/>
        <end position="47"/>
    </location>
</feature>
<dbReference type="GO" id="GO:0000932">
    <property type="term" value="C:P-body"/>
    <property type="evidence" value="ECO:0007669"/>
    <property type="project" value="TreeGrafter"/>
</dbReference>
<dbReference type="InterPro" id="IPR032193">
    <property type="entry name" value="CNOT1_TTP_bind"/>
</dbReference>
<evidence type="ECO:0000256" key="8">
    <source>
        <dbReference type="SAM" id="MobiDB-lite"/>
    </source>
</evidence>
<dbReference type="CDD" id="cd20710">
    <property type="entry name" value="NOT1_connector"/>
    <property type="match status" value="1"/>
</dbReference>
<organism evidence="14 15">
    <name type="scientific">Plectosphaerella plurivora</name>
    <dbReference type="NCBI Taxonomy" id="936078"/>
    <lineage>
        <taxon>Eukaryota</taxon>
        <taxon>Fungi</taxon>
        <taxon>Dikarya</taxon>
        <taxon>Ascomycota</taxon>
        <taxon>Pezizomycotina</taxon>
        <taxon>Sordariomycetes</taxon>
        <taxon>Hypocreomycetidae</taxon>
        <taxon>Glomerellales</taxon>
        <taxon>Plectosphaerellaceae</taxon>
        <taxon>Plectosphaerella</taxon>
    </lineage>
</organism>
<dbReference type="Pfam" id="PF16417">
    <property type="entry name" value="CNOT1_TTP_bind"/>
    <property type="match status" value="1"/>
</dbReference>
<name>A0A9P8UV04_9PEZI</name>
<dbReference type="InterPro" id="IPR032194">
    <property type="entry name" value="CNOT1_HEAT"/>
</dbReference>
<dbReference type="Gene3D" id="1.25.40.790">
    <property type="match status" value="1"/>
</dbReference>
<feature type="compositionally biased region" description="Polar residues" evidence="8">
    <location>
        <begin position="8"/>
        <end position="28"/>
    </location>
</feature>
<dbReference type="InterPro" id="IPR038535">
    <property type="entry name" value="CNOT1_TTP_bind_sf"/>
</dbReference>
<keyword evidence="2" id="KW-0678">Repressor</keyword>
<dbReference type="InterPro" id="IPR024557">
    <property type="entry name" value="CNOT1_dom_4"/>
</dbReference>
<protein>
    <recommendedName>
        <fullName evidence="7">General negative regulator of transcription subunit 1</fullName>
    </recommendedName>
</protein>
<feature type="domain" description="CCR4-NOT transcription complex subunit 1 TTP binding" evidence="12">
    <location>
        <begin position="695"/>
        <end position="844"/>
    </location>
</feature>
<proteinExistence type="predicted"/>
<feature type="region of interest" description="Disordered" evidence="8">
    <location>
        <begin position="859"/>
        <end position="895"/>
    </location>
</feature>
<keyword evidence="15" id="KW-1185">Reference proteome</keyword>
<evidence type="ECO:0000259" key="12">
    <source>
        <dbReference type="Pfam" id="PF16417"/>
    </source>
</evidence>
<sequence>MVPPSRAGSFSPNPAQSLSTSTGHTQNPPYIGAFSTNASPSTNSPTGSNPLIKIVVAQIYLLLSTIKHDDKVKREAQVDQLRKLLNENGMEVFSKYFTRLVASCAAQVFGLTRPAPNPGNYHLLAEEMQKISHDMDQAGRIAEAIETGTDDIFRDFDLSTFMDHFKLDALEKTILALAFKMGSKPDLKAKADAILSANFPNFVNIIARPDWENHTDMDDSFVALIVDRFIQYQPPNFNAASKSELNFKVQARWNDQAPPPSEVLAALDMTRILADKPPNALAIYIQRTGVGFTADVESCVSSLQARPTTVHLSEEQVSVALTYTTISHSPLLDSGIFVMALRRILPSTFRWQDVVTYFDQRSARISSQQFLRLYNALLPVAQADPVNFNIELLWGGNWENPETQLSFICAFASLSPEQLDATTIPGLRPTLTLDAFDLSPPDVKARAAYAVRHPLVSVAALAAVFHVALHSVHASQSAEAKRLFQEVVVPNLDIFVVSAFGVPKPWPPMAMETLNSLFDNFLYKRSEEYDFVLDSLWKKDRGWVTQRLIDAHAVNPIDLPLIYEHALKHKWLLDLVSLTSGFGLDLAAFAHAQGNLNLVDHARENTDRHAEVARSLQQFLLIKANLELQYQRPADGQSIVKSTTLQVRTVAALLQILEDFMPKAPIQDLILVQRSCITVYPRLINYNEGLNDIIDANGDLGNALPPAANSKMEEHYKKMYSDEIQVRNIVDILHRYKHSRDPLDQDVFACMIHGLFDEYAHYVDYPLEALATTAVLFGGIISHKLIADLPLKIGLGMILEAVRDYPPDVSMFKFGLQALMQIFSRLREWPGFCKQLLQVPGLQGTEAWKKAEDVVREHEDELARSRNGTGTVTPHGTYLPSESLANGTNDDARPLDRHSQAFASIRADDPVHDADSQEPSEDVQGKVQFVLNNLTETTLQSMCQELHDILEQRHKQWFAGHLVEERAKMQPNYHQVYLELVRLFEDKTLWSEVLRETYVSVSRMLNSEVTISNATERGHLKNLGGWLGLLTLARDKPIKHRNIAFKQLLLEAHDTKRLVLVIPFVCKVLIQGASSTVFRPPNPWMMDIIHLLIELYHNAELKLNLKFEIEVLCKGLNLDHKSITPSSEILNRVAAEESAEIIGHDALDTFENLSMNGIAPGIPGGLSPQVLPASIPDIKEDIQIPPTNEMVIGKAQLESIVSTALTRALQDIIQPVVDRSVTIAAISTREMIRKDFATEPDETRIRTSAISMVKATAGSLALVTSKEPLRGNFTNYLRNLANDLPQGLPEGTIIMCVNSNLDLACKIIEKQAEERAVPEIEEMIEPELEARRRHRSQRPNEPYVDPSLSRWAWTIPNPFKLSPNVNGLNPEQMAIYEDFARQPRSGPTSSGSHLPSASDATRSIANEVLSEQFSNGPSLPTPAETPTAQHLGSHMASYTPLHSASAANGRQPTHPIDARALYERSRALLQQLQSNAANAPDEHFADLPRGHIVLEIVDALGQHMIKTSQTSEDVAALVADQIISDMFQSEDALFLECLSQVLETLRRISGPALNSRVASHFIQQPGAAFLRLPLLSALLRTDLLDWRSIDSAMSKMLQQKKEGSLDFLEQLLVLTIWAARPVVMYSDFSRSLEAAWTWIHEDTSTAVAQRLKQKLSATSSAPNTTPQRDQMEYVFEEWVHILDNPDTSDDYAIQFLRQMQAGGILNSKEDLFLFTRTALDVAVDKFEQLANNASSAAEAFRATDALARLLGLCIRLQDEDHLTPSVSRSGYVDSILALLTLVLSHHHLRRGEHFNQKVFHRLFSVLFFEIAALLEEAGEDETSMVSIKMASRLADLSPRYLPGFAYGWLALIQHRRFLPIIMKERAGWVAYSKLLRLLFEFVGDQLKLPDPSFVARDAYRATLKLLVVLQHDFPEYLASQASYLILCLPLHCKQLINAILAANPAANLPDPLSTGLQAEQIEETQESFTAIDKSARILRDAGLLDVLEQALGSGPTEDSIAYITRAMSATSNKDTGFANVPVRANLAVIEAVTSFVGKYGLDQLATSDDAFNDRGPQIQLVIMVLHELMPEPRYYFIAGMVNQLRSPSAWTTYFSRLILQIFGHDMNDPEENDIREQVTRVLMERLIGYWPQPWGLMVTTMELLKNEKYMFFDLPFVKSSPEVVDRFSAIVQRG</sequence>
<dbReference type="GO" id="GO:0060090">
    <property type="term" value="F:molecular adaptor activity"/>
    <property type="evidence" value="ECO:0007669"/>
    <property type="project" value="TreeGrafter"/>
</dbReference>
<dbReference type="OrthoDB" id="1933107at2759"/>
<dbReference type="Gene3D" id="1.25.40.840">
    <property type="entry name" value="CCR4-NOT transcription complex subunit 1 TTP binding domain"/>
    <property type="match status" value="1"/>
</dbReference>
<evidence type="ECO:0000313" key="15">
    <source>
        <dbReference type="Proteomes" id="UP000770015"/>
    </source>
</evidence>
<dbReference type="Gene3D" id="1.25.40.800">
    <property type="match status" value="1"/>
</dbReference>
<dbReference type="Proteomes" id="UP000770015">
    <property type="component" value="Unassembled WGS sequence"/>
</dbReference>
<dbReference type="GO" id="GO:0030015">
    <property type="term" value="C:CCR4-NOT core complex"/>
    <property type="evidence" value="ECO:0007669"/>
    <property type="project" value="InterPro"/>
</dbReference>
<dbReference type="InterPro" id="IPR007196">
    <property type="entry name" value="CCR4-Not_Not1_C"/>
</dbReference>
<dbReference type="GO" id="GO:0000289">
    <property type="term" value="P:nuclear-transcribed mRNA poly(A) tail shortening"/>
    <property type="evidence" value="ECO:0007669"/>
    <property type="project" value="UniProtKB-ARBA"/>
</dbReference>
<dbReference type="EMBL" id="JAGSXJ010000056">
    <property type="protein sequence ID" value="KAH6658857.1"/>
    <property type="molecule type" value="Genomic_DNA"/>
</dbReference>
<evidence type="ECO:0000256" key="4">
    <source>
        <dbReference type="ARBA" id="ARBA00023163"/>
    </source>
</evidence>
<evidence type="ECO:0000256" key="5">
    <source>
        <dbReference type="ARBA" id="ARBA00023242"/>
    </source>
</evidence>
<dbReference type="PANTHER" id="PTHR13162:SF8">
    <property type="entry name" value="CCR4-NOT TRANSCRIPTION COMPLEX SUBUNIT 1"/>
    <property type="match status" value="1"/>
</dbReference>
<gene>
    <name evidence="14" type="ORF">F5X68DRAFT_68362</name>
</gene>
<dbReference type="Gene3D" id="1.25.40.180">
    <property type="match status" value="1"/>
</dbReference>
<evidence type="ECO:0000259" key="9">
    <source>
        <dbReference type="Pfam" id="PF04054"/>
    </source>
</evidence>
<evidence type="ECO:0000256" key="2">
    <source>
        <dbReference type="ARBA" id="ARBA00022491"/>
    </source>
</evidence>
<comment type="subcellular location">
    <subcellularLocation>
        <location evidence="1">Nucleus</location>
    </subcellularLocation>
</comment>
<comment type="caution">
    <text evidence="14">The sequence shown here is derived from an EMBL/GenBank/DDBJ whole genome shotgun (WGS) entry which is preliminary data.</text>
</comment>
<dbReference type="Pfam" id="PF16418">
    <property type="entry name" value="CNOT1_HEAT"/>
    <property type="match status" value="1"/>
</dbReference>
<reference evidence="14" key="1">
    <citation type="journal article" date="2021" name="Nat. Commun.">
        <title>Genetic determinants of endophytism in the Arabidopsis root mycobiome.</title>
        <authorList>
            <person name="Mesny F."/>
            <person name="Miyauchi S."/>
            <person name="Thiergart T."/>
            <person name="Pickel B."/>
            <person name="Atanasova L."/>
            <person name="Karlsson M."/>
            <person name="Huettel B."/>
            <person name="Barry K.W."/>
            <person name="Haridas S."/>
            <person name="Chen C."/>
            <person name="Bauer D."/>
            <person name="Andreopoulos W."/>
            <person name="Pangilinan J."/>
            <person name="LaButti K."/>
            <person name="Riley R."/>
            <person name="Lipzen A."/>
            <person name="Clum A."/>
            <person name="Drula E."/>
            <person name="Henrissat B."/>
            <person name="Kohler A."/>
            <person name="Grigoriev I.V."/>
            <person name="Martin F.M."/>
            <person name="Hacquard S."/>
        </authorList>
    </citation>
    <scope>NUCLEOTIDE SEQUENCE</scope>
    <source>
        <strain evidence="14">MPI-SDFR-AT-0117</strain>
    </source>
</reference>
<evidence type="ECO:0000259" key="10">
    <source>
        <dbReference type="Pfam" id="PF12842"/>
    </source>
</evidence>
<dbReference type="GO" id="GO:0017148">
    <property type="term" value="P:negative regulation of translation"/>
    <property type="evidence" value="ECO:0007669"/>
    <property type="project" value="InterPro"/>
</dbReference>
<dbReference type="InterPro" id="IPR032191">
    <property type="entry name" value="CNOT1_CAF1_bind"/>
</dbReference>
<evidence type="ECO:0000313" key="14">
    <source>
        <dbReference type="EMBL" id="KAH6658857.1"/>
    </source>
</evidence>
<feature type="region of interest" description="Disordered" evidence="8">
    <location>
        <begin position="1"/>
        <end position="47"/>
    </location>
</feature>
<keyword evidence="5" id="KW-0539">Nucleus</keyword>
<dbReference type="Pfam" id="PF04054">
    <property type="entry name" value="Not1"/>
    <property type="match status" value="1"/>
</dbReference>
<feature type="domain" description="CCR4-NOT transcription complex subunit 1 CAF1-binding" evidence="11">
    <location>
        <begin position="917"/>
        <end position="1137"/>
    </location>
</feature>
<keyword evidence="3" id="KW-0805">Transcription regulation</keyword>
<dbReference type="PANTHER" id="PTHR13162">
    <property type="entry name" value="CCR4-NOT TRANSCRIPTION COMPLEX"/>
    <property type="match status" value="1"/>
</dbReference>
<feature type="domain" description="CCR4-NOT transcription complex subunit 1" evidence="10">
    <location>
        <begin position="1196"/>
        <end position="1335"/>
    </location>
</feature>
<evidence type="ECO:0000256" key="6">
    <source>
        <dbReference type="ARBA" id="ARBA00059181"/>
    </source>
</evidence>
<dbReference type="Pfam" id="PF12842">
    <property type="entry name" value="DUF3819"/>
    <property type="match status" value="1"/>
</dbReference>
<feature type="domain" description="CCR4-Not complex component Not1 C-terminal" evidence="9">
    <location>
        <begin position="1811"/>
        <end position="2170"/>
    </location>
</feature>
<evidence type="ECO:0000256" key="1">
    <source>
        <dbReference type="ARBA" id="ARBA00004123"/>
    </source>
</evidence>
<dbReference type="Pfam" id="PF16415">
    <property type="entry name" value="CNOT1_CAF1_bind"/>
    <property type="match status" value="1"/>
</dbReference>
<dbReference type="FunFam" id="1.25.40.180:FF:000012">
    <property type="entry name" value="Ccr4-Not transcription complex subunit"/>
    <property type="match status" value="1"/>
</dbReference>
<evidence type="ECO:0000256" key="7">
    <source>
        <dbReference type="ARBA" id="ARBA00074459"/>
    </source>
</evidence>
<evidence type="ECO:0000256" key="3">
    <source>
        <dbReference type="ARBA" id="ARBA00023015"/>
    </source>
</evidence>
<dbReference type="GO" id="GO:0005634">
    <property type="term" value="C:nucleus"/>
    <property type="evidence" value="ECO:0007669"/>
    <property type="project" value="UniProtKB-SubCell"/>
</dbReference>
<keyword evidence="4" id="KW-0804">Transcription</keyword>
<evidence type="ECO:0000259" key="13">
    <source>
        <dbReference type="Pfam" id="PF16418"/>
    </source>
</evidence>
<evidence type="ECO:0000259" key="11">
    <source>
        <dbReference type="Pfam" id="PF16415"/>
    </source>
</evidence>
<comment type="function">
    <text evidence="6">Acts as a component of the CCR4-NOT core complex, which in the nucleus seems to be a general transcription factor, and in the cytoplasm the major mRNA deadenylase involved in mRNA turnover. The NOT protein subcomplex negatively regulates the basal and activated transcription of many genes. Preferentially affects TC-type TATA element-dependent transcription. Could directly or indirectly inhibit component(s) of the general transcription machinery.</text>
</comment>
<dbReference type="InterPro" id="IPR040398">
    <property type="entry name" value="Not1"/>
</dbReference>
<feature type="domain" description="CCR4-NOT transcription complex subunit 1 HEAT repeat" evidence="13">
    <location>
        <begin position="512"/>
        <end position="658"/>
    </location>
</feature>
<dbReference type="FunFam" id="1.25.40.840:FF:000002">
    <property type="entry name" value="Ccr4-Not transcription complex subunit (NOT1)"/>
    <property type="match status" value="1"/>
</dbReference>
<accession>A0A9P8UV04</accession>